<keyword evidence="1" id="KW-0862">Zinc</keyword>
<feature type="region of interest" description="Disordered" evidence="2">
    <location>
        <begin position="1"/>
        <end position="25"/>
    </location>
</feature>
<dbReference type="eggNOG" id="ENOG502QSDX">
    <property type="taxonomic scope" value="Eukaryota"/>
</dbReference>
<keyword evidence="1" id="KW-0863">Zinc-finger</keyword>
<dbReference type="PROSITE" id="PS50089">
    <property type="entry name" value="ZF_RING_2"/>
    <property type="match status" value="1"/>
</dbReference>
<feature type="region of interest" description="Disordered" evidence="2">
    <location>
        <begin position="48"/>
        <end position="84"/>
    </location>
</feature>
<keyword evidence="5" id="KW-1185">Reference proteome</keyword>
<dbReference type="STRING" id="1071381.G8BN88"/>
<dbReference type="InterPro" id="IPR001841">
    <property type="entry name" value="Znf_RING"/>
</dbReference>
<evidence type="ECO:0000313" key="5">
    <source>
        <dbReference type="Proteomes" id="UP000005666"/>
    </source>
</evidence>
<dbReference type="Proteomes" id="UP000005666">
    <property type="component" value="Chromosome 1"/>
</dbReference>
<name>G8BN88_TETPH</name>
<dbReference type="GO" id="GO:0008270">
    <property type="term" value="F:zinc ion binding"/>
    <property type="evidence" value="ECO:0007669"/>
    <property type="project" value="UniProtKB-KW"/>
</dbReference>
<organism evidence="4 5">
    <name type="scientific">Tetrapisispora phaffii (strain ATCC 24235 / CBS 4417 / NBRC 1672 / NRRL Y-8282 / UCD 70-5)</name>
    <name type="common">Yeast</name>
    <name type="synonym">Fabospora phaffii</name>
    <dbReference type="NCBI Taxonomy" id="1071381"/>
    <lineage>
        <taxon>Eukaryota</taxon>
        <taxon>Fungi</taxon>
        <taxon>Dikarya</taxon>
        <taxon>Ascomycota</taxon>
        <taxon>Saccharomycotina</taxon>
        <taxon>Saccharomycetes</taxon>
        <taxon>Saccharomycetales</taxon>
        <taxon>Saccharomycetaceae</taxon>
        <taxon>Tetrapisispora</taxon>
    </lineage>
</organism>
<dbReference type="KEGG" id="tpf:TPHA_0A02850"/>
<keyword evidence="1" id="KW-0479">Metal-binding</keyword>
<dbReference type="GeneID" id="11532765"/>
<dbReference type="SMART" id="SM00184">
    <property type="entry name" value="RING"/>
    <property type="match status" value="1"/>
</dbReference>
<evidence type="ECO:0000256" key="1">
    <source>
        <dbReference type="PROSITE-ProRule" id="PRU00175"/>
    </source>
</evidence>
<dbReference type="Gene3D" id="3.30.40.10">
    <property type="entry name" value="Zinc/RING finger domain, C3HC4 (zinc finger)"/>
    <property type="match status" value="1"/>
</dbReference>
<dbReference type="SUPFAM" id="SSF57850">
    <property type="entry name" value="RING/U-box"/>
    <property type="match status" value="1"/>
</dbReference>
<feature type="domain" description="RING-type" evidence="3">
    <location>
        <begin position="198"/>
        <end position="247"/>
    </location>
</feature>
<evidence type="ECO:0000259" key="3">
    <source>
        <dbReference type="PROSITE" id="PS50089"/>
    </source>
</evidence>
<dbReference type="OMA" id="FIGMINK"/>
<dbReference type="RefSeq" id="XP_003683800.1">
    <property type="nucleotide sequence ID" value="XM_003683752.1"/>
</dbReference>
<protein>
    <recommendedName>
        <fullName evidence="3">RING-type domain-containing protein</fullName>
    </recommendedName>
</protein>
<reference evidence="4 5" key="1">
    <citation type="journal article" date="2011" name="Proc. Natl. Acad. Sci. U.S.A.">
        <title>Evolutionary erosion of yeast sex chromosomes by mating-type switching accidents.</title>
        <authorList>
            <person name="Gordon J.L."/>
            <person name="Armisen D."/>
            <person name="Proux-Wera E."/>
            <person name="Oheigeartaigh S.S."/>
            <person name="Byrne K.P."/>
            <person name="Wolfe K.H."/>
        </authorList>
    </citation>
    <scope>NUCLEOTIDE SEQUENCE [LARGE SCALE GENOMIC DNA]</scope>
    <source>
        <strain evidence="5">ATCC 24235 / CBS 4417 / NBRC 1672 / NRRL Y-8282 / UCD 70-5</strain>
    </source>
</reference>
<gene>
    <name evidence="4" type="primary">TPHA0A02850</name>
    <name evidence="4" type="ordered locus">TPHA_0A02850</name>
</gene>
<dbReference type="InterPro" id="IPR013083">
    <property type="entry name" value="Znf_RING/FYVE/PHD"/>
</dbReference>
<evidence type="ECO:0000313" key="4">
    <source>
        <dbReference type="EMBL" id="CCE61366.1"/>
    </source>
</evidence>
<proteinExistence type="predicted"/>
<dbReference type="HOGENOM" id="CLU_341046_0_0_1"/>
<accession>G8BN88</accession>
<evidence type="ECO:0000256" key="2">
    <source>
        <dbReference type="SAM" id="MobiDB-lite"/>
    </source>
</evidence>
<dbReference type="AlphaFoldDB" id="G8BN88"/>
<dbReference type="EMBL" id="HE612856">
    <property type="protein sequence ID" value="CCE61366.1"/>
    <property type="molecule type" value="Genomic_DNA"/>
</dbReference>
<sequence length="841" mass="95062">MNILRTPSRASNNSEKVLHTPPSIHHDVFGSNKQKFMKGLSGKVIRKSPNKNLNKITTPKPLTPPSSVKSKKLNKPPPLKLNNDFKIDLSTNKKKSIKKYNPLTSSPQPQQSVNLLSPIPLMFTTNSKKIEGITPLNSNLLKGLFEPTKITSVDQMVIGGDDDLQFMSDESPTLLLNAKRSSSRNFSNRSEAVKVQNCSICEECMSLKLNGEKVIELDCGHVSHYECYNSVFTSTSKSTKTPQCSFCLEASLPKDEDVMEKLVSNSLIAESPTFNVPMSTTSIKKQWLNPTTPTNNSISLQTPYDQLIQTADITTNGFISANSTVRNSILTGTDDTQFMFNLIKGVIKDYSEDPSTYQLLDITEDRQEKDVDLKLIETPDNFKLKLQFNDSLGDSEEEDILYSDEATNELKDDIVKQVTAQLNLRETYGELLMFDKVKYSKDGENWNSKITVLYFTKYLILFDNFEMKVSGKLPVSQIFQAKMLNHDTVIMDLMSTSVPEIYFCFDEGCNNSNSNSSNNNNSNSESLTDEINPTALKWKYYIENAGKHIEIPPQFITHNALDILSQDLQKNLVELKARGDARKEWLVNYNDTTLQLIVCINVSTKGDITEYKKRLTEMLNGILSKLNADDKFGLVILGQDGDGIISEAGKYIGLINNEWCGWREIIEELEITNEEIFSDNDKIILKALETSCKLLSANHFDLPSDDHESERLSNSARNVLILANDASSIGRDGLAKKYEERLEIDFSCQVQIMSLKTLERSMDYFIDDLHRKKFQNIVVHINDGKTFRFGNMSSGEIKYCKYEIANISDLITDRKVILTWFDLDQMRTIKVQKNLTITSTA</sequence>
<dbReference type="OrthoDB" id="299997at2759"/>